<dbReference type="InterPro" id="IPR059181">
    <property type="entry name" value="RWDD2A-B_C"/>
</dbReference>
<dbReference type="Pfam" id="PF05773">
    <property type="entry name" value="RWD"/>
    <property type="match status" value="1"/>
</dbReference>
<dbReference type="SUPFAM" id="SSF54495">
    <property type="entry name" value="UBC-like"/>
    <property type="match status" value="1"/>
</dbReference>
<dbReference type="InterPro" id="IPR010541">
    <property type="entry name" value="Prp3_C"/>
</dbReference>
<feature type="domain" description="RWD" evidence="1">
    <location>
        <begin position="18"/>
        <end position="135"/>
    </location>
</feature>
<dbReference type="CDD" id="cd23829">
    <property type="entry name" value="RWD_RWDD2"/>
    <property type="match status" value="1"/>
</dbReference>
<dbReference type="SMART" id="SM00591">
    <property type="entry name" value="RWD"/>
    <property type="match status" value="1"/>
</dbReference>
<evidence type="ECO:0000313" key="3">
    <source>
        <dbReference type="Proteomes" id="UP001168821"/>
    </source>
</evidence>
<name>A0AA38IIY8_9CUCU</name>
<dbReference type="InterPro" id="IPR017359">
    <property type="entry name" value="Phi-like"/>
</dbReference>
<proteinExistence type="predicted"/>
<evidence type="ECO:0000259" key="1">
    <source>
        <dbReference type="PROSITE" id="PS50908"/>
    </source>
</evidence>
<dbReference type="CDD" id="cd24163">
    <property type="entry name" value="RWDD2_C"/>
    <property type="match status" value="1"/>
</dbReference>
<dbReference type="Pfam" id="PF06544">
    <property type="entry name" value="Prp3_C"/>
    <property type="match status" value="1"/>
</dbReference>
<organism evidence="2 3">
    <name type="scientific">Zophobas morio</name>
    <dbReference type="NCBI Taxonomy" id="2755281"/>
    <lineage>
        <taxon>Eukaryota</taxon>
        <taxon>Metazoa</taxon>
        <taxon>Ecdysozoa</taxon>
        <taxon>Arthropoda</taxon>
        <taxon>Hexapoda</taxon>
        <taxon>Insecta</taxon>
        <taxon>Pterygota</taxon>
        <taxon>Neoptera</taxon>
        <taxon>Endopterygota</taxon>
        <taxon>Coleoptera</taxon>
        <taxon>Polyphaga</taxon>
        <taxon>Cucujiformia</taxon>
        <taxon>Tenebrionidae</taxon>
        <taxon>Zophobas</taxon>
    </lineage>
</organism>
<dbReference type="PANTHER" id="PTHR15955">
    <property type="entry name" value="RWD DOMAIN CONTAINING PROTEIN 2"/>
    <property type="match status" value="1"/>
</dbReference>
<dbReference type="PIRSF" id="PIRSF038021">
    <property type="entry name" value="UCP038021_RWDD2"/>
    <property type="match status" value="1"/>
</dbReference>
<protein>
    <recommendedName>
        <fullName evidence="1">RWD domain-containing protein</fullName>
    </recommendedName>
</protein>
<dbReference type="EMBL" id="JALNTZ010000003">
    <property type="protein sequence ID" value="KAJ3657615.1"/>
    <property type="molecule type" value="Genomic_DNA"/>
</dbReference>
<evidence type="ECO:0000313" key="2">
    <source>
        <dbReference type="EMBL" id="KAJ3657615.1"/>
    </source>
</evidence>
<gene>
    <name evidence="2" type="ORF">Zmor_009402</name>
</gene>
<dbReference type="InterPro" id="IPR006575">
    <property type="entry name" value="RWD_dom"/>
</dbReference>
<reference evidence="2" key="1">
    <citation type="journal article" date="2023" name="G3 (Bethesda)">
        <title>Whole genome assemblies of Zophobas morio and Tenebrio molitor.</title>
        <authorList>
            <person name="Kaur S."/>
            <person name="Stinson S.A."/>
            <person name="diCenzo G.C."/>
        </authorList>
    </citation>
    <scope>NUCLEOTIDE SEQUENCE</scope>
    <source>
        <strain evidence="2">QUZm001</strain>
    </source>
</reference>
<dbReference type="PANTHER" id="PTHR15955:SF8">
    <property type="entry name" value="RWD DOMAIN-CONTAINING PROTEIN 2B-RELATED"/>
    <property type="match status" value="1"/>
</dbReference>
<dbReference type="InterPro" id="IPR016135">
    <property type="entry name" value="UBQ-conjugating_enzyme/RWD"/>
</dbReference>
<sequence>MNPSEVAKITQNLQVQLSELETLQSMYTREELRVEDLNVLAHVNAFVEGRIPDLPNYLDLTVNLLVDKQKFELCINLSHEYPDAEPDLYVRNHKLNKQQHAAINKDLTEFIGGLNRGEECIFSAISWLQDNAENYVVLEQVEEPTIEKNETLVRYWIYSHHIYSKSKRKEILDLALKLNITGFCMPGKPGIICVEGTTSDCNEWWQEIKAMNWKRIFCKISEQCSESSEDFLKFRTFEERVFHNNNIKCNHMDMGELFKFLEDHQCGYIFKDIFGVEAKSNSSC</sequence>
<comment type="caution">
    <text evidence="2">The sequence shown here is derived from an EMBL/GenBank/DDBJ whole genome shotgun (WGS) entry which is preliminary data.</text>
</comment>
<dbReference type="PROSITE" id="PS50908">
    <property type="entry name" value="RWD"/>
    <property type="match status" value="1"/>
</dbReference>
<accession>A0AA38IIY8</accession>
<keyword evidence="3" id="KW-1185">Reference proteome</keyword>
<dbReference type="Proteomes" id="UP001168821">
    <property type="component" value="Unassembled WGS sequence"/>
</dbReference>
<dbReference type="Gene3D" id="3.10.110.10">
    <property type="entry name" value="Ubiquitin Conjugating Enzyme"/>
    <property type="match status" value="1"/>
</dbReference>
<dbReference type="AlphaFoldDB" id="A0AA38IIY8"/>